<comment type="caution">
    <text evidence="1">The sequence shown here is derived from an EMBL/GenBank/DDBJ whole genome shotgun (WGS) entry which is preliminary data.</text>
</comment>
<evidence type="ECO:0000313" key="1">
    <source>
        <dbReference type="EMBL" id="GMA26022.1"/>
    </source>
</evidence>
<name>A0ABQ6I5V2_9MICO</name>
<dbReference type="Proteomes" id="UP001157091">
    <property type="component" value="Unassembled WGS sequence"/>
</dbReference>
<proteinExistence type="predicted"/>
<gene>
    <name evidence="1" type="ORF">GCM10025864_37810</name>
</gene>
<organism evidence="1 2">
    <name type="scientific">Luteimicrobium album</name>
    <dbReference type="NCBI Taxonomy" id="1054550"/>
    <lineage>
        <taxon>Bacteria</taxon>
        <taxon>Bacillati</taxon>
        <taxon>Actinomycetota</taxon>
        <taxon>Actinomycetes</taxon>
        <taxon>Micrococcales</taxon>
        <taxon>Luteimicrobium</taxon>
    </lineage>
</organism>
<reference evidence="2" key="1">
    <citation type="journal article" date="2019" name="Int. J. Syst. Evol. Microbiol.">
        <title>The Global Catalogue of Microorganisms (GCM) 10K type strain sequencing project: providing services to taxonomists for standard genome sequencing and annotation.</title>
        <authorList>
            <consortium name="The Broad Institute Genomics Platform"/>
            <consortium name="The Broad Institute Genome Sequencing Center for Infectious Disease"/>
            <person name="Wu L."/>
            <person name="Ma J."/>
        </authorList>
    </citation>
    <scope>NUCLEOTIDE SEQUENCE [LARGE SCALE GENOMIC DNA]</scope>
    <source>
        <strain evidence="2">NBRC 106348</strain>
    </source>
</reference>
<sequence length="143" mass="15132">MRGDLLGRDGRGGRCRRVPGEREHVLVLGGRQAHGHGQRVEDLPGGVDLAALLEPRVPGDAHPGPGRDLLAAQPRRAPARDGRQVVLGPVELLAPRAEERAELLAPLGVAAHVACSLTPPDYERDASSPTTSTNAVFRFLGLP</sequence>
<accession>A0ABQ6I5V2</accession>
<dbReference type="EMBL" id="BSUK01000001">
    <property type="protein sequence ID" value="GMA26022.1"/>
    <property type="molecule type" value="Genomic_DNA"/>
</dbReference>
<evidence type="ECO:0000313" key="2">
    <source>
        <dbReference type="Proteomes" id="UP001157091"/>
    </source>
</evidence>
<keyword evidence="2" id="KW-1185">Reference proteome</keyword>
<protein>
    <submittedName>
        <fullName evidence="1">Uncharacterized protein</fullName>
    </submittedName>
</protein>